<feature type="domain" description="HTH luxR-type" evidence="4">
    <location>
        <begin position="882"/>
        <end position="947"/>
    </location>
</feature>
<dbReference type="GO" id="GO:0005737">
    <property type="term" value="C:cytoplasm"/>
    <property type="evidence" value="ECO:0007669"/>
    <property type="project" value="TreeGrafter"/>
</dbReference>
<dbReference type="SUPFAM" id="SSF48452">
    <property type="entry name" value="TPR-like"/>
    <property type="match status" value="1"/>
</dbReference>
<keyword evidence="1" id="KW-0547">Nucleotide-binding</keyword>
<organism evidence="5 6">
    <name type="scientific">Streptomyces spectabilis</name>
    <dbReference type="NCBI Taxonomy" id="68270"/>
    <lineage>
        <taxon>Bacteria</taxon>
        <taxon>Bacillati</taxon>
        <taxon>Actinomycetota</taxon>
        <taxon>Actinomycetes</taxon>
        <taxon>Kitasatosporales</taxon>
        <taxon>Streptomycetaceae</taxon>
        <taxon>Streptomyces</taxon>
    </lineage>
</organism>
<reference evidence="5 6" key="1">
    <citation type="journal article" date="2019" name="J. Ind. Microbiol. Biotechnol.">
        <title>The complete genomic sequence of Streptomyces spectabilis NRRL-2792 and identification of secondary metabolite biosynthetic gene clusters.</title>
        <authorList>
            <person name="Sinha A."/>
            <person name="Phillips-Salemka S."/>
            <person name="Niraula T.A."/>
            <person name="Short K.A."/>
            <person name="Niraula N.P."/>
        </authorList>
    </citation>
    <scope>NUCLEOTIDE SEQUENCE [LARGE SCALE GENOMIC DNA]</scope>
    <source>
        <strain evidence="5 6">NRRL 2792</strain>
    </source>
</reference>
<dbReference type="InterPro" id="IPR000792">
    <property type="entry name" value="Tscrpt_reg_LuxR_C"/>
</dbReference>
<dbReference type="CDD" id="cd06170">
    <property type="entry name" value="LuxR_C_like"/>
    <property type="match status" value="1"/>
</dbReference>
<evidence type="ECO:0000313" key="6">
    <source>
        <dbReference type="Proteomes" id="UP000316806"/>
    </source>
</evidence>
<dbReference type="GO" id="GO:0006355">
    <property type="term" value="P:regulation of DNA-templated transcription"/>
    <property type="evidence" value="ECO:0007669"/>
    <property type="project" value="InterPro"/>
</dbReference>
<dbReference type="PRINTS" id="PR00038">
    <property type="entry name" value="HTHLUXR"/>
</dbReference>
<dbReference type="AlphaFoldDB" id="A0A516R185"/>
<dbReference type="Gene3D" id="3.40.50.300">
    <property type="entry name" value="P-loop containing nucleotide triphosphate hydrolases"/>
    <property type="match status" value="1"/>
</dbReference>
<dbReference type="PANTHER" id="PTHR16305">
    <property type="entry name" value="TESTICULAR SOLUBLE ADENYLYL CYCLASE"/>
    <property type="match status" value="1"/>
</dbReference>
<evidence type="ECO:0000256" key="1">
    <source>
        <dbReference type="ARBA" id="ARBA00022741"/>
    </source>
</evidence>
<accession>A0A516R185</accession>
<dbReference type="GO" id="GO:0003677">
    <property type="term" value="F:DNA binding"/>
    <property type="evidence" value="ECO:0007669"/>
    <property type="project" value="InterPro"/>
</dbReference>
<feature type="region of interest" description="Disordered" evidence="3">
    <location>
        <begin position="1"/>
        <end position="25"/>
    </location>
</feature>
<dbReference type="InterPro" id="IPR041664">
    <property type="entry name" value="AAA_16"/>
</dbReference>
<dbReference type="InterPro" id="IPR036388">
    <property type="entry name" value="WH-like_DNA-bd_sf"/>
</dbReference>
<dbReference type="SMART" id="SM00382">
    <property type="entry name" value="AAA"/>
    <property type="match status" value="1"/>
</dbReference>
<protein>
    <recommendedName>
        <fullName evidence="4">HTH luxR-type domain-containing protein</fullName>
    </recommendedName>
</protein>
<dbReference type="Gene3D" id="1.25.40.10">
    <property type="entry name" value="Tetratricopeptide repeat domain"/>
    <property type="match status" value="1"/>
</dbReference>
<dbReference type="InterPro" id="IPR003593">
    <property type="entry name" value="AAA+_ATPase"/>
</dbReference>
<dbReference type="Proteomes" id="UP000316806">
    <property type="component" value="Chromosome"/>
</dbReference>
<dbReference type="InterPro" id="IPR016032">
    <property type="entry name" value="Sig_transdc_resp-reg_C-effctor"/>
</dbReference>
<dbReference type="InterPro" id="IPR027417">
    <property type="entry name" value="P-loop_NTPase"/>
</dbReference>
<evidence type="ECO:0000256" key="3">
    <source>
        <dbReference type="SAM" id="MobiDB-lite"/>
    </source>
</evidence>
<evidence type="ECO:0000313" key="5">
    <source>
        <dbReference type="EMBL" id="QDQ09413.1"/>
    </source>
</evidence>
<dbReference type="PANTHER" id="PTHR16305:SF35">
    <property type="entry name" value="TRANSCRIPTIONAL ACTIVATOR DOMAIN"/>
    <property type="match status" value="1"/>
</dbReference>
<evidence type="ECO:0000259" key="4">
    <source>
        <dbReference type="PROSITE" id="PS50043"/>
    </source>
</evidence>
<dbReference type="SUPFAM" id="SSF52540">
    <property type="entry name" value="P-loop containing nucleoside triphosphate hydrolases"/>
    <property type="match status" value="1"/>
</dbReference>
<dbReference type="SUPFAM" id="SSF46894">
    <property type="entry name" value="C-terminal effector domain of the bipartite response regulators"/>
    <property type="match status" value="1"/>
</dbReference>
<dbReference type="EMBL" id="CP040916">
    <property type="protein sequence ID" value="QDQ09413.1"/>
    <property type="molecule type" value="Genomic_DNA"/>
</dbReference>
<dbReference type="Gene3D" id="1.10.10.10">
    <property type="entry name" value="Winged helix-like DNA-binding domain superfamily/Winged helix DNA-binding domain"/>
    <property type="match status" value="1"/>
</dbReference>
<evidence type="ECO:0000256" key="2">
    <source>
        <dbReference type="ARBA" id="ARBA00022840"/>
    </source>
</evidence>
<name>A0A516R185_STRST</name>
<dbReference type="Pfam" id="PF13191">
    <property type="entry name" value="AAA_16"/>
    <property type="match status" value="1"/>
</dbReference>
<dbReference type="SMART" id="SM00421">
    <property type="entry name" value="HTH_LUXR"/>
    <property type="match status" value="1"/>
</dbReference>
<dbReference type="Pfam" id="PF00196">
    <property type="entry name" value="GerE"/>
    <property type="match status" value="1"/>
</dbReference>
<dbReference type="PROSITE" id="PS50043">
    <property type="entry name" value="HTH_LUXR_2"/>
    <property type="match status" value="1"/>
</dbReference>
<dbReference type="RefSeq" id="WP_144000991.1">
    <property type="nucleotide sequence ID" value="NZ_CP040916.1"/>
</dbReference>
<dbReference type="InterPro" id="IPR011990">
    <property type="entry name" value="TPR-like_helical_dom_sf"/>
</dbReference>
<dbReference type="GO" id="GO:0005524">
    <property type="term" value="F:ATP binding"/>
    <property type="evidence" value="ECO:0007669"/>
    <property type="project" value="UniProtKB-KW"/>
</dbReference>
<dbReference type="PROSITE" id="PS00622">
    <property type="entry name" value="HTH_LUXR_1"/>
    <property type="match status" value="1"/>
</dbReference>
<gene>
    <name evidence="5" type="ORF">FH965_01545</name>
</gene>
<sequence length="952" mass="100588">MKCATDMIGGSAMPQRSTAPSVPHGNLVGRAAERERIGQLVDTVVAGTSDVLLITGEAGIGKTALLAYAAAHATPRGRVLPVSGTRDEARIPFAGLSAVLGPLDLDRAHLSGMRRTALQAALALTDTDTPAPADDLAVGAALLDVLTTAAEDDPVFLILDDVHLMDAPSVKAVAFAARRLERDRVGLLLASREDPNKPLPDLPRMPLTGLDDVSARELMASREISLQGAETDRVIRLTGGNPLALIDMPGLLAARAQVDSGPGVEPPPIGSVLENAYGERVDRLSQASQWALLMLALLPDADATVRYDVLRAVGVTPDAFGTAEDARLVVLTPVGISFRHPLVGSAVVQRAPASHRRRAHRLIAEAAAETGGATADERRAWHLAAAVYGPDESVAEALEGCAVRAAGVSGYGSAAAAYERSAQLSVSARNRGRRLLAAANTAFAGGQTDRARRLLDLLAATGTTDDVASGEAVSLVGRIDTRGGQPRLAYERTSAEAHRLLPTHPEQALRLLASAFAAAVFAGLGEEALKVTHTAVALVSGSHEPMAGYCRCAAAIVETMLGRGGGEQKLDEGFADMWAGGAMPPAMRPLLSDVAYGFTIMDRFEEAARLHQAVAEFAAEQGSAALMVWPVGEQALIDFRTGEWDKAYAGALQAEQLATDAGLLTEVANNRQLLTAICASRGQVAECHRYADLTLGQAKSAGAAVMELLVHGSLGLLRLSLGQMNQAIDSLERAEALAVATGFREAAHFAWAAELAEAYARQGRYDDADRLAGILQDQADETRRPITVALAARARGLATSADNFDLCFEQSLAAHADSCRPFEAARTQLCFGQRLRRRKNRALARRHLTASWQTFSALGAEAWTRIAHAELAATGARLPQRPRTQADLLTPQELQVAVLAASGVGNREVAARLFISRKTVEYHLGHVYQKLGLTSRTELPAALATSPQRPVV</sequence>
<dbReference type="GO" id="GO:0004016">
    <property type="term" value="F:adenylate cyclase activity"/>
    <property type="evidence" value="ECO:0007669"/>
    <property type="project" value="TreeGrafter"/>
</dbReference>
<proteinExistence type="predicted"/>
<keyword evidence="2" id="KW-0067">ATP-binding</keyword>